<dbReference type="GO" id="GO:0016787">
    <property type="term" value="F:hydrolase activity"/>
    <property type="evidence" value="ECO:0007669"/>
    <property type="project" value="UniProtKB-KW"/>
</dbReference>
<keyword evidence="3" id="KW-0150">Chloroplast</keyword>
<proteinExistence type="predicted"/>
<evidence type="ECO:0000256" key="3">
    <source>
        <dbReference type="ARBA" id="ARBA00022528"/>
    </source>
</evidence>
<keyword evidence="10" id="KW-0809">Transit peptide</keyword>
<dbReference type="FunFam" id="3.40.50.300:FF:000500">
    <property type="entry name" value="ATP-dependent RNA helicase DHX29"/>
    <property type="match status" value="1"/>
</dbReference>
<dbReference type="InterPro" id="IPR001650">
    <property type="entry name" value="Helicase_C-like"/>
</dbReference>
<evidence type="ECO:0000256" key="10">
    <source>
        <dbReference type="ARBA" id="ARBA00022946"/>
    </source>
</evidence>
<dbReference type="GO" id="GO:0003723">
    <property type="term" value="F:RNA binding"/>
    <property type="evidence" value="ECO:0007669"/>
    <property type="project" value="UniProtKB-KW"/>
</dbReference>
<dbReference type="PANTHER" id="PTHR18934:SF145">
    <property type="entry name" value="ATP-DEPENDENT RNA HELICASE DHX57-RELATED"/>
    <property type="match status" value="1"/>
</dbReference>
<feature type="compositionally biased region" description="Polar residues" evidence="12">
    <location>
        <begin position="30"/>
        <end position="41"/>
    </location>
</feature>
<gene>
    <name evidence="15" type="ORF">ARAM_005834</name>
</gene>
<evidence type="ECO:0000256" key="1">
    <source>
        <dbReference type="ARBA" id="ARBA00004229"/>
    </source>
</evidence>
<evidence type="ECO:0000256" key="6">
    <source>
        <dbReference type="ARBA" id="ARBA00022801"/>
    </source>
</evidence>
<feature type="domain" description="Helicase ATP-binding" evidence="13">
    <location>
        <begin position="670"/>
        <end position="841"/>
    </location>
</feature>
<evidence type="ECO:0000256" key="11">
    <source>
        <dbReference type="ARBA" id="ARBA00047984"/>
    </source>
</evidence>
<dbReference type="GO" id="GO:0003724">
    <property type="term" value="F:RNA helicase activity"/>
    <property type="evidence" value="ECO:0007669"/>
    <property type="project" value="UniProtKB-EC"/>
</dbReference>
<dbReference type="CDD" id="cd17917">
    <property type="entry name" value="DEXHc_RHA-like"/>
    <property type="match status" value="1"/>
</dbReference>
<evidence type="ECO:0000313" key="16">
    <source>
        <dbReference type="Proteomes" id="UP000034291"/>
    </source>
</evidence>
<evidence type="ECO:0000256" key="4">
    <source>
        <dbReference type="ARBA" id="ARBA00022640"/>
    </source>
</evidence>
<dbReference type="InterPro" id="IPR007502">
    <property type="entry name" value="Helicase-assoc_dom"/>
</dbReference>
<feature type="domain" description="Helicase C-terminal" evidence="14">
    <location>
        <begin position="925"/>
        <end position="1102"/>
    </location>
</feature>
<name>A0A0F8UNC5_9EURO</name>
<feature type="compositionally biased region" description="Basic and acidic residues" evidence="12">
    <location>
        <begin position="238"/>
        <end position="254"/>
    </location>
</feature>
<feature type="compositionally biased region" description="Acidic residues" evidence="12">
    <location>
        <begin position="872"/>
        <end position="889"/>
    </location>
</feature>
<dbReference type="PROSITE" id="PS51194">
    <property type="entry name" value="HELICASE_CTER"/>
    <property type="match status" value="1"/>
</dbReference>
<dbReference type="GO" id="GO:0005524">
    <property type="term" value="F:ATP binding"/>
    <property type="evidence" value="ECO:0007669"/>
    <property type="project" value="UniProtKB-KW"/>
</dbReference>
<dbReference type="Gene3D" id="3.40.50.300">
    <property type="entry name" value="P-loop containing nucleotide triphosphate hydrolases"/>
    <property type="match status" value="2"/>
</dbReference>
<evidence type="ECO:0000256" key="2">
    <source>
        <dbReference type="ARBA" id="ARBA00012552"/>
    </source>
</evidence>
<feature type="region of interest" description="Disordered" evidence="12">
    <location>
        <begin position="383"/>
        <end position="417"/>
    </location>
</feature>
<dbReference type="Pfam" id="PF00271">
    <property type="entry name" value="Helicase_C"/>
    <property type="match status" value="1"/>
</dbReference>
<feature type="compositionally biased region" description="Basic residues" evidence="12">
    <location>
        <begin position="1"/>
        <end position="10"/>
    </location>
</feature>
<dbReference type="PROSITE" id="PS51192">
    <property type="entry name" value="HELICASE_ATP_BIND_1"/>
    <property type="match status" value="1"/>
</dbReference>
<dbReference type="InterPro" id="IPR011545">
    <property type="entry name" value="DEAD/DEAH_box_helicase_dom"/>
</dbReference>
<dbReference type="STRING" id="308745.A0A0F8UNC5"/>
<protein>
    <recommendedName>
        <fullName evidence="2">RNA helicase</fullName>
        <ecNumber evidence="2">3.6.4.13</ecNumber>
    </recommendedName>
</protein>
<dbReference type="Gene3D" id="1.20.120.1080">
    <property type="match status" value="1"/>
</dbReference>
<dbReference type="InterPro" id="IPR011709">
    <property type="entry name" value="DEAD-box_helicase_OB_fold"/>
</dbReference>
<feature type="region of interest" description="Disordered" evidence="12">
    <location>
        <begin position="1"/>
        <end position="65"/>
    </location>
</feature>
<keyword evidence="4" id="KW-0934">Plastid</keyword>
<dbReference type="Pfam" id="PF07717">
    <property type="entry name" value="OB_NTP_bind"/>
    <property type="match status" value="1"/>
</dbReference>
<comment type="catalytic activity">
    <reaction evidence="11">
        <text>ATP + H2O = ADP + phosphate + H(+)</text>
        <dbReference type="Rhea" id="RHEA:13065"/>
        <dbReference type="ChEBI" id="CHEBI:15377"/>
        <dbReference type="ChEBI" id="CHEBI:15378"/>
        <dbReference type="ChEBI" id="CHEBI:30616"/>
        <dbReference type="ChEBI" id="CHEBI:43474"/>
        <dbReference type="ChEBI" id="CHEBI:456216"/>
        <dbReference type="EC" id="3.6.4.13"/>
    </reaction>
</comment>
<dbReference type="InterPro" id="IPR027417">
    <property type="entry name" value="P-loop_NTPase"/>
</dbReference>
<dbReference type="SMART" id="SM00847">
    <property type="entry name" value="HA2"/>
    <property type="match status" value="1"/>
</dbReference>
<feature type="region of interest" description="Disordered" evidence="12">
    <location>
        <begin position="864"/>
        <end position="893"/>
    </location>
</feature>
<comment type="caution">
    <text evidence="15">The sequence shown here is derived from an EMBL/GenBank/DDBJ whole genome shotgun (WGS) entry which is preliminary data.</text>
</comment>
<dbReference type="FunFam" id="1.20.120.1080:FF:000002">
    <property type="entry name" value="Putative ATP-dependent RNA helicase DHX36"/>
    <property type="match status" value="1"/>
</dbReference>
<evidence type="ECO:0000256" key="12">
    <source>
        <dbReference type="SAM" id="MobiDB-lite"/>
    </source>
</evidence>
<evidence type="ECO:0000259" key="14">
    <source>
        <dbReference type="PROSITE" id="PS51194"/>
    </source>
</evidence>
<dbReference type="SUPFAM" id="SSF52540">
    <property type="entry name" value="P-loop containing nucleoside triphosphate hydrolases"/>
    <property type="match status" value="1"/>
</dbReference>
<dbReference type="Proteomes" id="UP000034291">
    <property type="component" value="Unassembled WGS sequence"/>
</dbReference>
<evidence type="ECO:0000313" key="15">
    <source>
        <dbReference type="EMBL" id="KKK21119.1"/>
    </source>
</evidence>
<evidence type="ECO:0000256" key="7">
    <source>
        <dbReference type="ARBA" id="ARBA00022806"/>
    </source>
</evidence>
<organism evidence="15 16">
    <name type="scientific">Aspergillus rambellii</name>
    <dbReference type="NCBI Taxonomy" id="308745"/>
    <lineage>
        <taxon>Eukaryota</taxon>
        <taxon>Fungi</taxon>
        <taxon>Dikarya</taxon>
        <taxon>Ascomycota</taxon>
        <taxon>Pezizomycotina</taxon>
        <taxon>Eurotiomycetes</taxon>
        <taxon>Eurotiomycetidae</taxon>
        <taxon>Eurotiales</taxon>
        <taxon>Aspergillaceae</taxon>
        <taxon>Aspergillus</taxon>
        <taxon>Aspergillus subgen. Nidulantes</taxon>
    </lineage>
</organism>
<dbReference type="FunFam" id="3.40.50.300:FF:000819">
    <property type="entry name" value="ATP dependent RNA helicase, putative"/>
    <property type="match status" value="1"/>
</dbReference>
<dbReference type="CDD" id="cd18791">
    <property type="entry name" value="SF2_C_RHA"/>
    <property type="match status" value="1"/>
</dbReference>
<dbReference type="InterPro" id="IPR014001">
    <property type="entry name" value="Helicase_ATP-bd"/>
</dbReference>
<evidence type="ECO:0000256" key="5">
    <source>
        <dbReference type="ARBA" id="ARBA00022741"/>
    </source>
</evidence>
<keyword evidence="6" id="KW-0378">Hydrolase</keyword>
<dbReference type="Pfam" id="PF00270">
    <property type="entry name" value="DEAD"/>
    <property type="match status" value="1"/>
</dbReference>
<reference evidence="15 16" key="1">
    <citation type="submission" date="2015-02" db="EMBL/GenBank/DDBJ databases">
        <title>Draft Genome Sequences of Two Closely-Related Aflatoxigenic Aspergillus Species Obtained from the Cote d'Ivoire.</title>
        <authorList>
            <person name="Moore G.G."/>
            <person name="Beltz S.B."/>
            <person name="Mack B.M."/>
        </authorList>
    </citation>
    <scope>NUCLEOTIDE SEQUENCE [LARGE SCALE GENOMIC DNA]</scope>
    <source>
        <strain evidence="15 16">SRRC1468</strain>
    </source>
</reference>
<feature type="compositionally biased region" description="Low complexity" evidence="12">
    <location>
        <begin position="280"/>
        <end position="295"/>
    </location>
</feature>
<comment type="subcellular location">
    <subcellularLocation>
        <location evidence="1">Plastid</location>
        <location evidence="1">Chloroplast</location>
    </subcellularLocation>
</comment>
<keyword evidence="8" id="KW-0067">ATP-binding</keyword>
<keyword evidence="5" id="KW-0547">Nucleotide-binding</keyword>
<accession>A0A0F8UNC5</accession>
<keyword evidence="16" id="KW-1185">Reference proteome</keyword>
<dbReference type="Pfam" id="PF21010">
    <property type="entry name" value="HA2_C"/>
    <property type="match status" value="1"/>
</dbReference>
<evidence type="ECO:0000259" key="13">
    <source>
        <dbReference type="PROSITE" id="PS51192"/>
    </source>
</evidence>
<sequence>MPANKKKKKPASNPARGFATVSVPSKVKTDSSGPASTVDSKSVSESERPTPAEPKQPAPEASEVPSLQNYTAEELERHLEDAELQLLVEKYAAKCKSDALRQATKLETERRVLRQQAVPLNLLEWLPSDVAGSILRLAEAEEHGQSSQSGRDVGGIKKAVSEEEVCMKLWILKETLVKLGFPEGRVEEALKHVLLYYWGNFSITNREVVCNLEEALDWLAMHCSPDELPSYTQTSAPLRKDADKPVSWISDREPSQPSTPKVASGDRKVKKPKSVVKETSIPQSSPYDSDSSLDPDTLVPKYLDLQTQLYNIQPEIFDKPKKGKKAGREATEAGVNGPQVIRLQRKIASIENDVLFDRKEAEYIWREKLDDLRKEAAIFRRAAPEKSIDPKQIEKNDPEREATTNSSDNDDENAGNLLGDMFQDEEPTLELGVITEELNKASITVRDFGKWTGLSPRRVLEEACKARDSGCKFIFKDISSSSHLNRMALEVRWSKSQEVPFPFSQEGVTHNSSSYATFVSMDQIATPTSPQAEAFASTLALFILFPQNSKEGKAYMRLPAAWRELWTEFANSKKIQEDEADKKVVKELRKLVEENQGTFEDDIVLSDNFRRRNGTPNKHRSPVRAGTRDALGQNDQLERIWAEKSSTPSFQYMVQGRMNLPIWEFKHEILRTLDSHRALIICSETGSGKSTQIPSFILEHEMQQGRPCKIYVTEPRRISAISLARRVSEELGESKADVGTSRSLIGFAVRLESKVSSATRLVFATTGVVVRMLERPDDFQDVTHVVLDEVHERSIDSDFLLIVLRRLMQKRPDLKLILMSATLEANRFSAYLGGVPVLNIPGRTFPVETKFLEDAVELTQYRLSESESNVAYDDDEEEEEEEDDDDMEANQENNAGGVLATLDAYSKQTRETVLNFDEYRLDYQLIRRLLIKLATAPDMAYYSKAILVFMPGMAEIRRLNDEILSEPIFQQGWIIHALHSSIASEEQEKAFVVPPEGMRKIVIATNIAETGITIPDITAVIDAGKEKTMRFDERRQLSRLVEAFISRANAKQRRGRAGRVQKGICFHLFTKHRHDKLLAEQQTPEMLRLSLQDLVLRVKICKLGEVEPTLLEALDAPSSKNIRRAIDALKEVKALTNAENLTPLGMQLAKLPLDVFLGKLIIHGAGFKCLDAAISIAAILSCKSPFVNTMGSNTQKEVARLSFRRGDSDLLTVYNAYCAWKRIRSTPGTNEYAFCRKSFLSSQTLLNIEDVKLQLIVSIADAGLITLDAAQKVALNRARSTRQRQFFTIPAEHDTNSANDTIIHSVIAWSFYPKLLTRDGKGWRNVANNQTVTLHPTSVNKQADRGSVKWLSYYHILTMQARTRTRTRTRTRNYNAFETTAADDFAIALLCGEADYKAFRDCKSMLALKLLSARIREILSAMFRDPQRPLSYKQQQWMEIWQRIFTSLPGGGGGGG</sequence>
<dbReference type="SMART" id="SM00490">
    <property type="entry name" value="HELICc"/>
    <property type="match status" value="1"/>
</dbReference>
<dbReference type="PANTHER" id="PTHR18934">
    <property type="entry name" value="ATP-DEPENDENT RNA HELICASE"/>
    <property type="match status" value="1"/>
</dbReference>
<evidence type="ECO:0000256" key="8">
    <source>
        <dbReference type="ARBA" id="ARBA00022840"/>
    </source>
</evidence>
<feature type="region of interest" description="Disordered" evidence="12">
    <location>
        <begin position="230"/>
        <end position="295"/>
    </location>
</feature>
<keyword evidence="9" id="KW-0694">RNA-binding</keyword>
<dbReference type="SMART" id="SM00487">
    <property type="entry name" value="DEXDc"/>
    <property type="match status" value="1"/>
</dbReference>
<dbReference type="EC" id="3.6.4.13" evidence="2"/>
<keyword evidence="7" id="KW-0347">Helicase</keyword>
<feature type="compositionally biased region" description="Basic and acidic residues" evidence="12">
    <location>
        <begin position="383"/>
        <end position="402"/>
    </location>
</feature>
<dbReference type="EMBL" id="JZBS01001851">
    <property type="protein sequence ID" value="KKK21119.1"/>
    <property type="molecule type" value="Genomic_DNA"/>
</dbReference>
<dbReference type="OrthoDB" id="5600252at2759"/>
<evidence type="ECO:0000256" key="9">
    <source>
        <dbReference type="ARBA" id="ARBA00022884"/>
    </source>
</evidence>